<feature type="compositionally biased region" description="Low complexity" evidence="1">
    <location>
        <begin position="20"/>
        <end position="42"/>
    </location>
</feature>
<evidence type="ECO:0000256" key="1">
    <source>
        <dbReference type="SAM" id="MobiDB-lite"/>
    </source>
</evidence>
<proteinExistence type="predicted"/>
<dbReference type="Proteomes" id="UP000077266">
    <property type="component" value="Unassembled WGS sequence"/>
</dbReference>
<name>A0A165Z0F2_EXIGL</name>
<accession>A0A165Z0F2</accession>
<dbReference type="InParanoid" id="A0A165Z0F2"/>
<feature type="region of interest" description="Disordered" evidence="1">
    <location>
        <begin position="16"/>
        <end position="42"/>
    </location>
</feature>
<protein>
    <submittedName>
        <fullName evidence="2">Uncharacterized protein</fullName>
    </submittedName>
</protein>
<dbReference type="AlphaFoldDB" id="A0A165Z0F2"/>
<gene>
    <name evidence="2" type="ORF">EXIGLDRAFT_691657</name>
</gene>
<evidence type="ECO:0000313" key="2">
    <source>
        <dbReference type="EMBL" id="KZV78299.1"/>
    </source>
</evidence>
<organism evidence="2 3">
    <name type="scientific">Exidia glandulosa HHB12029</name>
    <dbReference type="NCBI Taxonomy" id="1314781"/>
    <lineage>
        <taxon>Eukaryota</taxon>
        <taxon>Fungi</taxon>
        <taxon>Dikarya</taxon>
        <taxon>Basidiomycota</taxon>
        <taxon>Agaricomycotina</taxon>
        <taxon>Agaricomycetes</taxon>
        <taxon>Auriculariales</taxon>
        <taxon>Exidiaceae</taxon>
        <taxon>Exidia</taxon>
    </lineage>
</organism>
<dbReference type="OrthoDB" id="1607513at2759"/>
<keyword evidence="3" id="KW-1185">Reference proteome</keyword>
<evidence type="ECO:0000313" key="3">
    <source>
        <dbReference type="Proteomes" id="UP000077266"/>
    </source>
</evidence>
<reference evidence="2 3" key="1">
    <citation type="journal article" date="2016" name="Mol. Biol. Evol.">
        <title>Comparative Genomics of Early-Diverging Mushroom-Forming Fungi Provides Insights into the Origins of Lignocellulose Decay Capabilities.</title>
        <authorList>
            <person name="Nagy L.G."/>
            <person name="Riley R."/>
            <person name="Tritt A."/>
            <person name="Adam C."/>
            <person name="Daum C."/>
            <person name="Floudas D."/>
            <person name="Sun H."/>
            <person name="Yadav J.S."/>
            <person name="Pangilinan J."/>
            <person name="Larsson K.H."/>
            <person name="Matsuura K."/>
            <person name="Barry K."/>
            <person name="Labutti K."/>
            <person name="Kuo R."/>
            <person name="Ohm R.A."/>
            <person name="Bhattacharya S.S."/>
            <person name="Shirouzu T."/>
            <person name="Yoshinaga Y."/>
            <person name="Martin F.M."/>
            <person name="Grigoriev I.V."/>
            <person name="Hibbett D.S."/>
        </authorList>
    </citation>
    <scope>NUCLEOTIDE SEQUENCE [LARGE SCALE GENOMIC DNA]</scope>
    <source>
        <strain evidence="2 3">HHB12029</strain>
    </source>
</reference>
<sequence>MTLQCRAAKAAPCAHERAGTESLTASTGATAAGPNPTTASTPLPAKEVQIQKVLMLILDDCNNLHEFPLTEEDNWAALKIIEDWLFAFRVATAQMSTTKRPMLSSVHAVFRGLQNSLRSSLAKLPNDCNPRLKTALLDAHRKLSYYYWMLRPAV</sequence>
<dbReference type="EMBL" id="KV426978">
    <property type="protein sequence ID" value="KZV78299.1"/>
    <property type="molecule type" value="Genomic_DNA"/>
</dbReference>